<proteinExistence type="predicted"/>
<name>A0A1G8JHK2_9BACI</name>
<dbReference type="Proteomes" id="UP000199017">
    <property type="component" value="Unassembled WGS sequence"/>
</dbReference>
<reference evidence="1 2" key="1">
    <citation type="submission" date="2016-10" db="EMBL/GenBank/DDBJ databases">
        <authorList>
            <person name="de Groot N.N."/>
        </authorList>
    </citation>
    <scope>NUCLEOTIDE SEQUENCE [LARGE SCALE GENOMIC DNA]</scope>
    <source>
        <strain evidence="2">P4B,CCM 7963,CECT 7998,DSM 25260,IBRC-M 10614,KCTC 13821</strain>
    </source>
</reference>
<evidence type="ECO:0000313" key="2">
    <source>
        <dbReference type="Proteomes" id="UP000199017"/>
    </source>
</evidence>
<dbReference type="RefSeq" id="WP_091585168.1">
    <property type="nucleotide sequence ID" value="NZ_FNDU01000006.1"/>
</dbReference>
<dbReference type="STRING" id="930129.SAMN05216352_106196"/>
<organism evidence="1 2">
    <name type="scientific">Alteribacillus bidgolensis</name>
    <dbReference type="NCBI Taxonomy" id="930129"/>
    <lineage>
        <taxon>Bacteria</taxon>
        <taxon>Bacillati</taxon>
        <taxon>Bacillota</taxon>
        <taxon>Bacilli</taxon>
        <taxon>Bacillales</taxon>
        <taxon>Bacillaceae</taxon>
        <taxon>Alteribacillus</taxon>
    </lineage>
</organism>
<accession>A0A1G8JHK2</accession>
<sequence length="71" mass="8428">MSMNHEELSLYEVTTMIIAECFDDNEIYNSVSNKFNLHNDDVFEIDDFIEKEFPEEYKQAKAEVESEINKN</sequence>
<dbReference type="EMBL" id="FNDU01000006">
    <property type="protein sequence ID" value="SDI30497.1"/>
    <property type="molecule type" value="Genomic_DNA"/>
</dbReference>
<dbReference type="AlphaFoldDB" id="A0A1G8JHK2"/>
<keyword evidence="2" id="KW-1185">Reference proteome</keyword>
<evidence type="ECO:0000313" key="1">
    <source>
        <dbReference type="EMBL" id="SDI30497.1"/>
    </source>
</evidence>
<gene>
    <name evidence="1" type="ORF">SAMN05216352_106196</name>
</gene>
<protein>
    <submittedName>
        <fullName evidence="1">Uncharacterized protein</fullName>
    </submittedName>
</protein>